<keyword evidence="2" id="KW-0472">Membrane</keyword>
<evidence type="ECO:0000313" key="5">
    <source>
        <dbReference type="Proteomes" id="UP001610861"/>
    </source>
</evidence>
<feature type="transmembrane region" description="Helical" evidence="2">
    <location>
        <begin position="112"/>
        <end position="132"/>
    </location>
</feature>
<accession>A0ABW7Q8H4</accession>
<feature type="chain" id="PRO_5045498974" evidence="3">
    <location>
        <begin position="20"/>
        <end position="591"/>
    </location>
</feature>
<organism evidence="4 5">
    <name type="scientific">Microbacterium alkaliflavum</name>
    <dbReference type="NCBI Taxonomy" id="3248839"/>
    <lineage>
        <taxon>Bacteria</taxon>
        <taxon>Bacillati</taxon>
        <taxon>Actinomycetota</taxon>
        <taxon>Actinomycetes</taxon>
        <taxon>Micrococcales</taxon>
        <taxon>Microbacteriaceae</taxon>
        <taxon>Microbacterium</taxon>
    </lineage>
</organism>
<feature type="region of interest" description="Disordered" evidence="1">
    <location>
        <begin position="527"/>
        <end position="591"/>
    </location>
</feature>
<feature type="region of interest" description="Disordered" evidence="1">
    <location>
        <begin position="374"/>
        <end position="400"/>
    </location>
</feature>
<comment type="caution">
    <text evidence="4">The sequence shown here is derived from an EMBL/GenBank/DDBJ whole genome shotgun (WGS) entry which is preliminary data.</text>
</comment>
<proteinExistence type="predicted"/>
<evidence type="ECO:0000256" key="2">
    <source>
        <dbReference type="SAM" id="Phobius"/>
    </source>
</evidence>
<dbReference type="EMBL" id="JBIQWL010000003">
    <property type="protein sequence ID" value="MFH8250552.1"/>
    <property type="molecule type" value="Genomic_DNA"/>
</dbReference>
<dbReference type="RefSeq" id="WP_396640513.1">
    <property type="nucleotide sequence ID" value="NZ_JBIQWL010000003.1"/>
</dbReference>
<dbReference type="Proteomes" id="UP001610861">
    <property type="component" value="Unassembled WGS sequence"/>
</dbReference>
<protein>
    <submittedName>
        <fullName evidence="4">DUF6350 family protein</fullName>
    </submittedName>
</protein>
<keyword evidence="5" id="KW-1185">Reference proteome</keyword>
<feature type="transmembrane region" description="Helical" evidence="2">
    <location>
        <begin position="144"/>
        <end position="165"/>
    </location>
</feature>
<dbReference type="InterPro" id="IPR045931">
    <property type="entry name" value="DUF6350"/>
</dbReference>
<feature type="compositionally biased region" description="Low complexity" evidence="1">
    <location>
        <begin position="527"/>
        <end position="556"/>
    </location>
</feature>
<feature type="transmembrane region" description="Helical" evidence="2">
    <location>
        <begin position="456"/>
        <end position="474"/>
    </location>
</feature>
<feature type="compositionally biased region" description="Low complexity" evidence="1">
    <location>
        <begin position="380"/>
        <end position="394"/>
    </location>
</feature>
<sequence>MHRLIVAFLAAFDAAIAVAAGVAATLAPLTLVWVFGLGDGADWGALWPASAVVWQFGHLVPVDLTLPGEYLAATGMAESAASFTLSLAPLAFATFTAVFAARSGARASRADAWITGVLTGAVVVAALAALIALTSQNPVSLTHLWQAVLFPTLIFVVPAFGGAVATEWREASEGLVARARDRAEAARGGWGAVPGIAVRSSAAAVVGLVGVGALAVAVAVTLRAGQIVALYQAGNLDLLGVIVMTLAQLAYLPTLVVWGISFVAGPGFSLGAGTAVSPSGTQLGVVPGVPALGMIPESTSTWLLVIVLLPIAVGAFAGWVARSHLLAAAGFAPRPRGRFTAPAGGDAAPTTPSVSLDDVADESRRAALEALLSTGSGSEAAPAPANGTTGTALAEPRDEPSRDVVPHIVEPFLPRLVVTAAIAVVSAAAAALLAQFASGSLGPGRLAQVGPEPGPVALAVGLEVLVGASILLLAGRRDGDHGARAQDAGVVDTPAAAATLVGVPAVAPVDAEVSPPIVTPAELLTPEPAAAPDASEPAAAPDPEAPSAVPAPAVSEPPHDPDADTAPIELPTLPIAPLDRPDTSARRPPVD</sequence>
<feature type="transmembrane region" description="Helical" evidence="2">
    <location>
        <begin position="80"/>
        <end position="100"/>
    </location>
</feature>
<feature type="transmembrane region" description="Helical" evidence="2">
    <location>
        <begin position="416"/>
        <end position="436"/>
    </location>
</feature>
<gene>
    <name evidence="4" type="ORF">ACH3VR_09340</name>
</gene>
<evidence type="ECO:0000256" key="1">
    <source>
        <dbReference type="SAM" id="MobiDB-lite"/>
    </source>
</evidence>
<keyword evidence="3" id="KW-0732">Signal</keyword>
<feature type="transmembrane region" description="Helical" evidence="2">
    <location>
        <begin position="236"/>
        <end position="260"/>
    </location>
</feature>
<keyword evidence="2" id="KW-0812">Transmembrane</keyword>
<evidence type="ECO:0000256" key="3">
    <source>
        <dbReference type="SAM" id="SignalP"/>
    </source>
</evidence>
<feature type="compositionally biased region" description="Basic and acidic residues" evidence="1">
    <location>
        <begin position="579"/>
        <end position="591"/>
    </location>
</feature>
<evidence type="ECO:0000313" key="4">
    <source>
        <dbReference type="EMBL" id="MFH8250552.1"/>
    </source>
</evidence>
<dbReference type="Pfam" id="PF19877">
    <property type="entry name" value="DUF6350"/>
    <property type="match status" value="1"/>
</dbReference>
<feature type="transmembrane region" description="Helical" evidence="2">
    <location>
        <begin position="302"/>
        <end position="321"/>
    </location>
</feature>
<keyword evidence="2" id="KW-1133">Transmembrane helix</keyword>
<reference evidence="4 5" key="1">
    <citation type="submission" date="2024-09" db="EMBL/GenBank/DDBJ databases">
        <authorList>
            <person name="Pan X."/>
        </authorList>
    </citation>
    <scope>NUCLEOTIDE SEQUENCE [LARGE SCALE GENOMIC DNA]</scope>
    <source>
        <strain evidence="4 5">B2969</strain>
    </source>
</reference>
<name>A0ABW7Q8H4_9MICO</name>
<feature type="transmembrane region" description="Helical" evidence="2">
    <location>
        <begin position="202"/>
        <end position="224"/>
    </location>
</feature>
<feature type="signal peptide" evidence="3">
    <location>
        <begin position="1"/>
        <end position="19"/>
    </location>
</feature>